<keyword evidence="1" id="KW-1133">Transmembrane helix</keyword>
<evidence type="ECO:0000256" key="1">
    <source>
        <dbReference type="SAM" id="Phobius"/>
    </source>
</evidence>
<keyword evidence="1" id="KW-0472">Membrane</keyword>
<name>A0A9W5LIP5_9BACI</name>
<organism evidence="2 3">
    <name type="scientific">Bacillus inaquosorum KCTC 13429</name>
    <dbReference type="NCBI Taxonomy" id="1236548"/>
    <lineage>
        <taxon>Bacteria</taxon>
        <taxon>Bacillati</taxon>
        <taxon>Bacillota</taxon>
        <taxon>Bacilli</taxon>
        <taxon>Bacillales</taxon>
        <taxon>Bacillaceae</taxon>
        <taxon>Bacillus</taxon>
    </lineage>
</organism>
<comment type="caution">
    <text evidence="2">The sequence shown here is derived from an EMBL/GenBank/DDBJ whole genome shotgun (WGS) entry which is preliminary data.</text>
</comment>
<dbReference type="EMBL" id="AMXN01000003">
    <property type="protein sequence ID" value="ELS61406.1"/>
    <property type="molecule type" value="Genomic_DNA"/>
</dbReference>
<proteinExistence type="predicted"/>
<evidence type="ECO:0000313" key="2">
    <source>
        <dbReference type="EMBL" id="ELS61406.1"/>
    </source>
</evidence>
<dbReference type="Proteomes" id="UP000011182">
    <property type="component" value="Unassembled WGS sequence"/>
</dbReference>
<keyword evidence="3" id="KW-1185">Reference proteome</keyword>
<reference evidence="2 3" key="1">
    <citation type="journal article" date="2014" name="Syst. Appl. Microbiol.">
        <title>Genomic insights into the taxonomic status of the three subspecies of Bacillus subtilis.</title>
        <authorList>
            <person name="Yi H."/>
            <person name="Chun J."/>
            <person name="Cha C.J."/>
        </authorList>
    </citation>
    <scope>NUCLEOTIDE SEQUENCE [LARGE SCALE GENOMIC DNA]</scope>
    <source>
        <strain evidence="2 3">KCTC 13429</strain>
    </source>
</reference>
<feature type="transmembrane region" description="Helical" evidence="1">
    <location>
        <begin position="39"/>
        <end position="56"/>
    </location>
</feature>
<evidence type="ECO:0000313" key="3">
    <source>
        <dbReference type="Proteomes" id="UP000011182"/>
    </source>
</evidence>
<gene>
    <name evidence="2" type="ORF">BSI_17770</name>
</gene>
<sequence length="59" mass="7166">MIITMILSNHIKNITKSLKHLFIPPVTYRGFFIFVFRKYFKQPLFTIIILLFHLTIPYH</sequence>
<keyword evidence="1" id="KW-0812">Transmembrane</keyword>
<protein>
    <submittedName>
        <fullName evidence="2">Uncharacterized protein</fullName>
    </submittedName>
</protein>
<accession>A0A9W5LIP5</accession>
<dbReference type="AlphaFoldDB" id="A0A9W5LIP5"/>